<accession>A0A1Y0B177</accession>
<geneLocation type="mitochondrion" evidence="1"/>
<dbReference type="EMBL" id="KY774314">
    <property type="protein sequence ID" value="ART31109.1"/>
    <property type="molecule type" value="Genomic_DNA"/>
</dbReference>
<reference evidence="1" key="1">
    <citation type="submission" date="2017-03" db="EMBL/GenBank/DDBJ databases">
        <title>The mitochondrial genome of the carnivorous plant Utricularia reniformis (Lentibulariaceae): structure, comparative analysis and evolutionary landmarks.</title>
        <authorList>
            <person name="Silva S.R."/>
            <person name="Alvarenga D.O."/>
            <person name="Michael T.P."/>
            <person name="Miranda V.F.O."/>
            <person name="Varani A.M."/>
        </authorList>
    </citation>
    <scope>NUCLEOTIDE SEQUENCE</scope>
</reference>
<evidence type="ECO:0000313" key="1">
    <source>
        <dbReference type="EMBL" id="ART31109.1"/>
    </source>
</evidence>
<organism evidence="1">
    <name type="scientific">Utricularia reniformis</name>
    <dbReference type="NCBI Taxonomy" id="192314"/>
    <lineage>
        <taxon>Eukaryota</taxon>
        <taxon>Viridiplantae</taxon>
        <taxon>Streptophyta</taxon>
        <taxon>Embryophyta</taxon>
        <taxon>Tracheophyta</taxon>
        <taxon>Spermatophyta</taxon>
        <taxon>Magnoliopsida</taxon>
        <taxon>eudicotyledons</taxon>
        <taxon>Gunneridae</taxon>
        <taxon>Pentapetalae</taxon>
        <taxon>asterids</taxon>
        <taxon>lamiids</taxon>
        <taxon>Lamiales</taxon>
        <taxon>Lentibulariaceae</taxon>
        <taxon>Utricularia</taxon>
    </lineage>
</organism>
<name>A0A1Y0B177_9LAMI</name>
<sequence length="41" mass="4771">MQSGCSIQQYRMSLHNFLQYSRVLFPSFDSLQLLCSTQDVV</sequence>
<protein>
    <submittedName>
        <fullName evidence="1">Uncharacterized protein</fullName>
    </submittedName>
</protein>
<gene>
    <name evidence="1" type="ORF">AEK19_MT0877</name>
</gene>
<proteinExistence type="predicted"/>
<keyword evidence="1" id="KW-0496">Mitochondrion</keyword>
<dbReference type="AlphaFoldDB" id="A0A1Y0B177"/>